<dbReference type="PANTHER" id="PTHR12598:SF0">
    <property type="entry name" value="COPPER HOMEOSTASIS PROTEIN CUTC HOMOLOG"/>
    <property type="match status" value="1"/>
</dbReference>
<dbReference type="HAMAP" id="MF_00795">
    <property type="entry name" value="CutC"/>
    <property type="match status" value="1"/>
</dbReference>
<dbReference type="GO" id="GO:0005507">
    <property type="term" value="F:copper ion binding"/>
    <property type="evidence" value="ECO:0007669"/>
    <property type="project" value="TreeGrafter"/>
</dbReference>
<dbReference type="InterPro" id="IPR005627">
    <property type="entry name" value="CutC-like"/>
</dbReference>
<dbReference type="InterPro" id="IPR036822">
    <property type="entry name" value="CutC-like_dom_sf"/>
</dbReference>
<dbReference type="OMA" id="VMIRPRT"/>
<accession>A0A1C7MR85</accession>
<dbReference type="Gene3D" id="3.20.20.380">
    <property type="entry name" value="Copper homeostasis (CutC) domain"/>
    <property type="match status" value="1"/>
</dbReference>
<evidence type="ECO:0000256" key="1">
    <source>
        <dbReference type="ARBA" id="ARBA00007768"/>
    </source>
</evidence>
<dbReference type="OrthoDB" id="7392499at2759"/>
<sequence>MPMTAGISKTIVIEVCIDSVESAISAVHGGADRLELCGNLGLGGGTTPSLGLFRAVRKAVPETPIMVMVRPRTGDFLYSNAELTVMLEDVRIFKEAGASGVVFGVLHKDGRVDVPRTTTLVEEASPMQGWFKSLHFSTLFDYVCFHRAFDMTNDPLEGMAMILATSQHHETAFCRHSGHGVSAPSSLPMLRTLLSAHHMTSPTILPGSGINARTVGPLLAALLSYGVREIHLSGGSWMSGAMEHQPQGMGMGVGGEGEWGIWRTSEDRVREVRIAADQAWKEYVGVRVSDEGGKCRPNHYQ</sequence>
<evidence type="ECO:0000313" key="3">
    <source>
        <dbReference type="EMBL" id="OBZ79237.1"/>
    </source>
</evidence>
<dbReference type="STRING" id="5627.A0A1C7MR85"/>
<comment type="similarity">
    <text evidence="1">Belongs to the CutC family.</text>
</comment>
<organism evidence="3 4">
    <name type="scientific">Grifola frondosa</name>
    <name type="common">Maitake</name>
    <name type="synonym">Polyporus frondosus</name>
    <dbReference type="NCBI Taxonomy" id="5627"/>
    <lineage>
        <taxon>Eukaryota</taxon>
        <taxon>Fungi</taxon>
        <taxon>Dikarya</taxon>
        <taxon>Basidiomycota</taxon>
        <taxon>Agaricomycotina</taxon>
        <taxon>Agaricomycetes</taxon>
        <taxon>Polyporales</taxon>
        <taxon>Grifolaceae</taxon>
        <taxon>Grifola</taxon>
    </lineage>
</organism>
<dbReference type="Proteomes" id="UP000092993">
    <property type="component" value="Unassembled WGS sequence"/>
</dbReference>
<evidence type="ECO:0000313" key="4">
    <source>
        <dbReference type="Proteomes" id="UP000092993"/>
    </source>
</evidence>
<reference evidence="3 4" key="1">
    <citation type="submission" date="2016-03" db="EMBL/GenBank/DDBJ databases">
        <title>Whole genome sequencing of Grifola frondosa 9006-11.</title>
        <authorList>
            <person name="Min B."/>
            <person name="Park H."/>
            <person name="Kim J.-G."/>
            <person name="Cho H."/>
            <person name="Oh Y.-L."/>
            <person name="Kong W.-S."/>
            <person name="Choi I.-G."/>
        </authorList>
    </citation>
    <scope>NUCLEOTIDE SEQUENCE [LARGE SCALE GENOMIC DNA]</scope>
    <source>
        <strain evidence="3 4">9006-11</strain>
    </source>
</reference>
<comment type="caution">
    <text evidence="3">The sequence shown here is derived from an EMBL/GenBank/DDBJ whole genome shotgun (WGS) entry which is preliminary data.</text>
</comment>
<evidence type="ECO:0000256" key="2">
    <source>
        <dbReference type="ARBA" id="ARBA00019014"/>
    </source>
</evidence>
<name>A0A1C7MR85_GRIFR</name>
<gene>
    <name evidence="3" type="primary">cutC</name>
    <name evidence="3" type="ORF">A0H81_01399</name>
</gene>
<proteinExistence type="inferred from homology"/>
<dbReference type="PANTHER" id="PTHR12598">
    <property type="entry name" value="COPPER HOMEOSTASIS PROTEIN CUTC"/>
    <property type="match status" value="1"/>
</dbReference>
<dbReference type="Pfam" id="PF03932">
    <property type="entry name" value="CutC"/>
    <property type="match status" value="1"/>
</dbReference>
<dbReference type="SUPFAM" id="SSF110395">
    <property type="entry name" value="CutC-like"/>
    <property type="match status" value="1"/>
</dbReference>
<keyword evidence="4" id="KW-1185">Reference proteome</keyword>
<dbReference type="EMBL" id="LUGG01000001">
    <property type="protein sequence ID" value="OBZ79237.1"/>
    <property type="molecule type" value="Genomic_DNA"/>
</dbReference>
<dbReference type="AlphaFoldDB" id="A0A1C7MR85"/>
<protein>
    <recommendedName>
        <fullName evidence="2">Copper homeostasis protein cutC homolog</fullName>
    </recommendedName>
</protein>